<dbReference type="Proteomes" id="UP001245285">
    <property type="component" value="Unassembled WGS sequence"/>
</dbReference>
<accession>A0ABU3CJP6</accession>
<dbReference type="PANTHER" id="PTHR44520">
    <property type="entry name" value="RESPONSE REGULATOR RCP1-RELATED"/>
    <property type="match status" value="1"/>
</dbReference>
<keyword evidence="4" id="KW-1185">Reference proteome</keyword>
<dbReference type="Pfam" id="PF00072">
    <property type="entry name" value="Response_reg"/>
    <property type="match status" value="1"/>
</dbReference>
<dbReference type="SUPFAM" id="SSF52172">
    <property type="entry name" value="CheY-like"/>
    <property type="match status" value="1"/>
</dbReference>
<feature type="domain" description="Response regulatory" evidence="2">
    <location>
        <begin position="4"/>
        <end position="127"/>
    </location>
</feature>
<name>A0ABU3CJP6_9FLAO</name>
<dbReference type="PROSITE" id="PS50110">
    <property type="entry name" value="RESPONSE_REGULATORY"/>
    <property type="match status" value="1"/>
</dbReference>
<keyword evidence="1" id="KW-0597">Phosphoprotein</keyword>
<dbReference type="InterPro" id="IPR052893">
    <property type="entry name" value="TCS_response_regulator"/>
</dbReference>
<evidence type="ECO:0000256" key="1">
    <source>
        <dbReference type="PROSITE-ProRule" id="PRU00169"/>
    </source>
</evidence>
<dbReference type="RefSeq" id="WP_311494622.1">
    <property type="nucleotide sequence ID" value="NZ_JAVRHO010000008.1"/>
</dbReference>
<evidence type="ECO:0000313" key="4">
    <source>
        <dbReference type="Proteomes" id="UP001245285"/>
    </source>
</evidence>
<comment type="caution">
    <text evidence="3">The sequence shown here is derived from an EMBL/GenBank/DDBJ whole genome shotgun (WGS) entry which is preliminary data.</text>
</comment>
<proteinExistence type="predicted"/>
<feature type="modified residue" description="4-aspartylphosphate" evidence="1">
    <location>
        <position position="61"/>
    </location>
</feature>
<sequence>MEKLFLLIDDDNITNLVNRKILQDQFPTATIVDFNVAKTALDFVMNEFRKSKMFQIIIFLDINMPEISGWEVITILEKDAEFQYHLYLLTSSIDKVDKAKSEEFSSVLSFISKPLTIQKIQHLNLNQ</sequence>
<reference evidence="3 4" key="1">
    <citation type="submission" date="2023-09" db="EMBL/GenBank/DDBJ databases">
        <authorList>
            <person name="Rey-Velasco X."/>
        </authorList>
    </citation>
    <scope>NUCLEOTIDE SEQUENCE [LARGE SCALE GENOMIC DNA]</scope>
    <source>
        <strain evidence="3 4">F260</strain>
    </source>
</reference>
<evidence type="ECO:0000313" key="3">
    <source>
        <dbReference type="EMBL" id="MDT0646452.1"/>
    </source>
</evidence>
<protein>
    <submittedName>
        <fullName evidence="3">Response regulator</fullName>
    </submittedName>
</protein>
<dbReference type="EMBL" id="JAVRHO010000008">
    <property type="protein sequence ID" value="MDT0646452.1"/>
    <property type="molecule type" value="Genomic_DNA"/>
</dbReference>
<dbReference type="PANTHER" id="PTHR44520:SF2">
    <property type="entry name" value="RESPONSE REGULATOR RCP1"/>
    <property type="match status" value="1"/>
</dbReference>
<dbReference type="InterPro" id="IPR011006">
    <property type="entry name" value="CheY-like_superfamily"/>
</dbReference>
<evidence type="ECO:0000259" key="2">
    <source>
        <dbReference type="PROSITE" id="PS50110"/>
    </source>
</evidence>
<organism evidence="3 4">
    <name type="scientific">Autumnicola lenta</name>
    <dbReference type="NCBI Taxonomy" id="3075593"/>
    <lineage>
        <taxon>Bacteria</taxon>
        <taxon>Pseudomonadati</taxon>
        <taxon>Bacteroidota</taxon>
        <taxon>Flavobacteriia</taxon>
        <taxon>Flavobacteriales</taxon>
        <taxon>Flavobacteriaceae</taxon>
        <taxon>Autumnicola</taxon>
    </lineage>
</organism>
<dbReference type="InterPro" id="IPR001789">
    <property type="entry name" value="Sig_transdc_resp-reg_receiver"/>
</dbReference>
<dbReference type="Gene3D" id="3.40.50.2300">
    <property type="match status" value="1"/>
</dbReference>
<gene>
    <name evidence="3" type="ORF">RM545_07110</name>
</gene>